<dbReference type="AlphaFoldDB" id="A0A9D4EPR7"/>
<protein>
    <submittedName>
        <fullName evidence="2">Uncharacterized protein</fullName>
    </submittedName>
</protein>
<accession>A0A9D4EPR7</accession>
<dbReference type="Proteomes" id="UP000828390">
    <property type="component" value="Unassembled WGS sequence"/>
</dbReference>
<evidence type="ECO:0000313" key="2">
    <source>
        <dbReference type="EMBL" id="KAH3781830.1"/>
    </source>
</evidence>
<feature type="region of interest" description="Disordered" evidence="1">
    <location>
        <begin position="95"/>
        <end position="146"/>
    </location>
</feature>
<feature type="compositionally biased region" description="Polar residues" evidence="1">
    <location>
        <begin position="112"/>
        <end position="132"/>
    </location>
</feature>
<comment type="caution">
    <text evidence="2">The sequence shown here is derived from an EMBL/GenBank/DDBJ whole genome shotgun (WGS) entry which is preliminary data.</text>
</comment>
<evidence type="ECO:0000313" key="3">
    <source>
        <dbReference type="Proteomes" id="UP000828390"/>
    </source>
</evidence>
<sequence length="146" mass="17143">MFTAISRERVMRKNLSDDDRKNPADLKRSFEEYARPKTNTVYNRYKFQCRIQNDYVTSQTIREKLIQEGSDLTLQKAIDMSRSYEISQKLLKSMNNGEDSNVHQLKPHKLKTQQPQTFKKTSRQPPKYTNQHKPPIAHVADVDIST</sequence>
<proteinExistence type="predicted"/>
<gene>
    <name evidence="2" type="ORF">DPMN_159737</name>
</gene>
<reference evidence="2" key="2">
    <citation type="submission" date="2020-11" db="EMBL/GenBank/DDBJ databases">
        <authorList>
            <person name="McCartney M.A."/>
            <person name="Auch B."/>
            <person name="Kono T."/>
            <person name="Mallez S."/>
            <person name="Becker A."/>
            <person name="Gohl D.M."/>
            <person name="Silverstein K.A.T."/>
            <person name="Koren S."/>
            <person name="Bechman K.B."/>
            <person name="Herman A."/>
            <person name="Abrahante J.E."/>
            <person name="Garbe J."/>
        </authorList>
    </citation>
    <scope>NUCLEOTIDE SEQUENCE</scope>
    <source>
        <strain evidence="2">Duluth1</strain>
        <tissue evidence="2">Whole animal</tissue>
    </source>
</reference>
<name>A0A9D4EPR7_DREPO</name>
<organism evidence="2 3">
    <name type="scientific">Dreissena polymorpha</name>
    <name type="common">Zebra mussel</name>
    <name type="synonym">Mytilus polymorpha</name>
    <dbReference type="NCBI Taxonomy" id="45954"/>
    <lineage>
        <taxon>Eukaryota</taxon>
        <taxon>Metazoa</taxon>
        <taxon>Spiralia</taxon>
        <taxon>Lophotrochozoa</taxon>
        <taxon>Mollusca</taxon>
        <taxon>Bivalvia</taxon>
        <taxon>Autobranchia</taxon>
        <taxon>Heteroconchia</taxon>
        <taxon>Euheterodonta</taxon>
        <taxon>Imparidentia</taxon>
        <taxon>Neoheterodontei</taxon>
        <taxon>Myida</taxon>
        <taxon>Dreissenoidea</taxon>
        <taxon>Dreissenidae</taxon>
        <taxon>Dreissena</taxon>
    </lineage>
</organism>
<reference evidence="2" key="1">
    <citation type="journal article" date="2019" name="bioRxiv">
        <title>The Genome of the Zebra Mussel, Dreissena polymorpha: A Resource for Invasive Species Research.</title>
        <authorList>
            <person name="McCartney M.A."/>
            <person name="Auch B."/>
            <person name="Kono T."/>
            <person name="Mallez S."/>
            <person name="Zhang Y."/>
            <person name="Obille A."/>
            <person name="Becker A."/>
            <person name="Abrahante J.E."/>
            <person name="Garbe J."/>
            <person name="Badalamenti J.P."/>
            <person name="Herman A."/>
            <person name="Mangelson H."/>
            <person name="Liachko I."/>
            <person name="Sullivan S."/>
            <person name="Sone E.D."/>
            <person name="Koren S."/>
            <person name="Silverstein K.A.T."/>
            <person name="Beckman K.B."/>
            <person name="Gohl D.M."/>
        </authorList>
    </citation>
    <scope>NUCLEOTIDE SEQUENCE</scope>
    <source>
        <strain evidence="2">Duluth1</strain>
        <tissue evidence="2">Whole animal</tissue>
    </source>
</reference>
<dbReference type="EMBL" id="JAIWYP010000008">
    <property type="protein sequence ID" value="KAH3781830.1"/>
    <property type="molecule type" value="Genomic_DNA"/>
</dbReference>
<evidence type="ECO:0000256" key="1">
    <source>
        <dbReference type="SAM" id="MobiDB-lite"/>
    </source>
</evidence>
<keyword evidence="3" id="KW-1185">Reference proteome</keyword>